<keyword evidence="2 6" id="KW-0812">Transmembrane</keyword>
<feature type="transmembrane region" description="Helical" evidence="6">
    <location>
        <begin position="216"/>
        <end position="235"/>
    </location>
</feature>
<dbReference type="Gene3D" id="3.30.750.24">
    <property type="entry name" value="STAS domain"/>
    <property type="match status" value="1"/>
</dbReference>
<dbReference type="PROSITE" id="PS50801">
    <property type="entry name" value="STAS"/>
    <property type="match status" value="1"/>
</dbReference>
<feature type="domain" description="STAS" evidence="7">
    <location>
        <begin position="475"/>
        <end position="578"/>
    </location>
</feature>
<dbReference type="PANTHER" id="PTHR11814">
    <property type="entry name" value="SULFATE TRANSPORTER"/>
    <property type="match status" value="1"/>
</dbReference>
<feature type="transmembrane region" description="Helical" evidence="6">
    <location>
        <begin position="339"/>
        <end position="359"/>
    </location>
</feature>
<dbReference type="GO" id="GO:0016020">
    <property type="term" value="C:membrane"/>
    <property type="evidence" value="ECO:0007669"/>
    <property type="project" value="UniProtKB-SubCell"/>
</dbReference>
<dbReference type="InterPro" id="IPR018045">
    <property type="entry name" value="S04_transporter_CS"/>
</dbReference>
<gene>
    <name evidence="8" type="ORF">ABRQ22_13560</name>
</gene>
<dbReference type="EMBL" id="CP159290">
    <property type="protein sequence ID" value="XCH28627.1"/>
    <property type="molecule type" value="Genomic_DNA"/>
</dbReference>
<feature type="region of interest" description="Disordered" evidence="5">
    <location>
        <begin position="579"/>
        <end position="598"/>
    </location>
</feature>
<accession>A0AAU8FXT3</accession>
<evidence type="ECO:0000259" key="7">
    <source>
        <dbReference type="PROSITE" id="PS50801"/>
    </source>
</evidence>
<evidence type="ECO:0000256" key="6">
    <source>
        <dbReference type="SAM" id="Phobius"/>
    </source>
</evidence>
<feature type="transmembrane region" description="Helical" evidence="6">
    <location>
        <begin position="86"/>
        <end position="106"/>
    </location>
</feature>
<feature type="transmembrane region" description="Helical" evidence="6">
    <location>
        <begin position="112"/>
        <end position="138"/>
    </location>
</feature>
<protein>
    <submittedName>
        <fullName evidence="8">SulP family inorganic anion transporter</fullName>
    </submittedName>
</protein>
<evidence type="ECO:0000256" key="3">
    <source>
        <dbReference type="ARBA" id="ARBA00022989"/>
    </source>
</evidence>
<feature type="transmembrane region" description="Helical" evidence="6">
    <location>
        <begin position="406"/>
        <end position="439"/>
    </location>
</feature>
<dbReference type="NCBIfam" id="TIGR00815">
    <property type="entry name" value="sulP"/>
    <property type="match status" value="1"/>
</dbReference>
<evidence type="ECO:0000313" key="8">
    <source>
        <dbReference type="EMBL" id="XCH28627.1"/>
    </source>
</evidence>
<keyword evidence="4 6" id="KW-0472">Membrane</keyword>
<organism evidence="8">
    <name type="scientific">Cellulosimicrobium sp. ES-005</name>
    <dbReference type="NCBI Taxonomy" id="3163031"/>
    <lineage>
        <taxon>Bacteria</taxon>
        <taxon>Bacillati</taxon>
        <taxon>Actinomycetota</taxon>
        <taxon>Actinomycetes</taxon>
        <taxon>Micrococcales</taxon>
        <taxon>Promicromonosporaceae</taxon>
        <taxon>Cellulosimicrobium</taxon>
    </lineage>
</organism>
<keyword evidence="3 6" id="KW-1133">Transmembrane helix</keyword>
<feature type="transmembrane region" description="Helical" evidence="6">
    <location>
        <begin position="190"/>
        <end position="209"/>
    </location>
</feature>
<dbReference type="CDD" id="cd07042">
    <property type="entry name" value="STAS_SulP_like_sulfate_transporter"/>
    <property type="match status" value="1"/>
</dbReference>
<dbReference type="InterPro" id="IPR001902">
    <property type="entry name" value="SLC26A/SulP_fam"/>
</dbReference>
<feature type="transmembrane region" description="Helical" evidence="6">
    <location>
        <begin position="53"/>
        <end position="79"/>
    </location>
</feature>
<evidence type="ECO:0000256" key="5">
    <source>
        <dbReference type="SAM" id="MobiDB-lite"/>
    </source>
</evidence>
<evidence type="ECO:0000256" key="1">
    <source>
        <dbReference type="ARBA" id="ARBA00004141"/>
    </source>
</evidence>
<dbReference type="Pfam" id="PF00916">
    <property type="entry name" value="Sulfate_transp"/>
    <property type="match status" value="1"/>
</dbReference>
<dbReference type="RefSeq" id="WP_353707105.1">
    <property type="nucleotide sequence ID" value="NZ_CP159290.1"/>
</dbReference>
<dbReference type="InterPro" id="IPR011547">
    <property type="entry name" value="SLC26A/SulP_dom"/>
</dbReference>
<comment type="subcellular location">
    <subcellularLocation>
        <location evidence="1">Membrane</location>
        <topology evidence="1">Multi-pass membrane protein</topology>
    </subcellularLocation>
</comment>
<name>A0AAU8FXT3_9MICO</name>
<dbReference type="AlphaFoldDB" id="A0AAU8FXT3"/>
<feature type="transmembrane region" description="Helical" evidence="6">
    <location>
        <begin position="263"/>
        <end position="282"/>
    </location>
</feature>
<sequence>MTGSQAPSVPTGGRARARTPLLFGSLRGYQKAWLQGDLVAGLTVWAVLVPESLAYATIAGVSPVVGLYAAAPSLILYAAFGSSRHLVVGPMSATAALSAGVVAVFAPGDAAFYAALTTGVALVTGLLCLVAGIARLGFVASFISEPVLKGFIVGMALVIIIGQVPALLGVEKGEGNFFEKAWTILTELGTANGPTVVLGLGTLAALLAIKRWAPRVPGSLVAVLIGIVAILAFSLDDDGVEIVGPIDAGLPALGFPDMDWSDYTALIGPCAGVMLVGFAEALGAAKTYAAREGYDIDANRELIGMGAANLGSGLASGMVVNGSLSKTAVNGGAGAKSQVSGLTAAVLVVLTLLFLTPVFESLPEATLAAVVIAAVIELVDVRALRRLYGLRTPTMRRLYGNAARDDFYAAAAATAGVLVFDTLPGLVIGVVLSLLLLLARASRPHVAVLVRSAHGVWVDADRRAVLQKDGGTSVPGVLVVRPESGLFFANADAVRNHVRDLAAATSPRLVVLDTETVPFIDVDAAEMLATLRTDLDRHGATLVLARNVGQVRDELRAAVERAERPRVYTDVDAAIAAESAGASGADGAGPDAGSAAAR</sequence>
<dbReference type="InterPro" id="IPR036513">
    <property type="entry name" value="STAS_dom_sf"/>
</dbReference>
<dbReference type="PROSITE" id="PS01130">
    <property type="entry name" value="SLC26A"/>
    <property type="match status" value="1"/>
</dbReference>
<dbReference type="GO" id="GO:0008271">
    <property type="term" value="F:secondary active sulfate transmembrane transporter activity"/>
    <property type="evidence" value="ECO:0007669"/>
    <property type="project" value="InterPro"/>
</dbReference>
<evidence type="ECO:0000256" key="4">
    <source>
        <dbReference type="ARBA" id="ARBA00023136"/>
    </source>
</evidence>
<dbReference type="SUPFAM" id="SSF52091">
    <property type="entry name" value="SpoIIaa-like"/>
    <property type="match status" value="1"/>
</dbReference>
<proteinExistence type="predicted"/>
<dbReference type="Pfam" id="PF01740">
    <property type="entry name" value="STAS"/>
    <property type="match status" value="1"/>
</dbReference>
<feature type="transmembrane region" description="Helical" evidence="6">
    <location>
        <begin position="150"/>
        <end position="170"/>
    </location>
</feature>
<reference evidence="8" key="1">
    <citation type="submission" date="2024-06" db="EMBL/GenBank/DDBJ databases">
        <title>Complete genome sequence of the cellulolytic actinobacterium, Cellulosimicrobium ES-005.</title>
        <authorList>
            <person name="Matthews C.T."/>
            <person name="Underwood K.D."/>
            <person name="Ghanchi K.M."/>
            <person name="Fields S.D."/>
            <person name="Gardner S.G."/>
        </authorList>
    </citation>
    <scope>NUCLEOTIDE SEQUENCE</scope>
    <source>
        <strain evidence="8">ES-005</strain>
    </source>
</reference>
<dbReference type="InterPro" id="IPR002645">
    <property type="entry name" value="STAS_dom"/>
</dbReference>
<evidence type="ECO:0000256" key="2">
    <source>
        <dbReference type="ARBA" id="ARBA00022692"/>
    </source>
</evidence>